<sequence>MSSESDDEQKSGLILLDVDFLNDSLSANEIHNEFGNNELKSKVVHHHLVIFSGFSSQYEKHGLNKVLLVVIWSRKDPTLFRGGGEC</sequence>
<keyword evidence="2" id="KW-1185">Reference proteome</keyword>
<dbReference type="Proteomes" id="UP000277204">
    <property type="component" value="Unassembled WGS sequence"/>
</dbReference>
<accession>A0A183LW06</accession>
<evidence type="ECO:0000313" key="1">
    <source>
        <dbReference type="EMBL" id="VDO79048.1"/>
    </source>
</evidence>
<organism evidence="1 2">
    <name type="scientific">Schistosoma margrebowiei</name>
    <dbReference type="NCBI Taxonomy" id="48269"/>
    <lineage>
        <taxon>Eukaryota</taxon>
        <taxon>Metazoa</taxon>
        <taxon>Spiralia</taxon>
        <taxon>Lophotrochozoa</taxon>
        <taxon>Platyhelminthes</taxon>
        <taxon>Trematoda</taxon>
        <taxon>Digenea</taxon>
        <taxon>Strigeidida</taxon>
        <taxon>Schistosomatoidea</taxon>
        <taxon>Schistosomatidae</taxon>
        <taxon>Schistosoma</taxon>
    </lineage>
</organism>
<evidence type="ECO:0000313" key="2">
    <source>
        <dbReference type="Proteomes" id="UP000277204"/>
    </source>
</evidence>
<dbReference type="AlphaFoldDB" id="A0A183LW06"/>
<proteinExistence type="predicted"/>
<protein>
    <submittedName>
        <fullName evidence="1">Uncharacterized protein</fullName>
    </submittedName>
</protein>
<name>A0A183LW06_9TREM</name>
<reference evidence="1 2" key="1">
    <citation type="submission" date="2018-11" db="EMBL/GenBank/DDBJ databases">
        <authorList>
            <consortium name="Pathogen Informatics"/>
        </authorList>
    </citation>
    <scope>NUCLEOTIDE SEQUENCE [LARGE SCALE GENOMIC DNA]</scope>
    <source>
        <strain evidence="1 2">Zambia</strain>
    </source>
</reference>
<dbReference type="EMBL" id="UZAI01003346">
    <property type="protein sequence ID" value="VDO79048.1"/>
    <property type="molecule type" value="Genomic_DNA"/>
</dbReference>
<gene>
    <name evidence="1" type="ORF">SMRZ_LOCUS7981</name>
</gene>